<dbReference type="GO" id="GO:0022857">
    <property type="term" value="F:transmembrane transporter activity"/>
    <property type="evidence" value="ECO:0007669"/>
    <property type="project" value="InterPro"/>
</dbReference>
<evidence type="ECO:0000256" key="4">
    <source>
        <dbReference type="ARBA" id="ARBA00022989"/>
    </source>
</evidence>
<dbReference type="OrthoDB" id="9792579at2"/>
<sequence length="315" mass="34094">MFIGELFYYSLMLYFCIFAVAAIAGMFTERAGIVNVAINGMMIFGCLGYTLTGHLLGTDTEKNFGHTLLCTLVGLLLGLLTSLLFGFATIKLKSSQTISGFAFNLLATGVSLFLLVTFGESRKFVLNTPEIGIFVNAQNAEGAEFKFEIITWKLILTLAIIFGGWFLLYKTKWGLRFRSVGENPNASDAAGINVNSYKWQSVLISRGLAALAGTFFGQATTLSTTFDGDVQGIGYLALAIMITGQWNILNIAVFSLFFAAMLGVANISPASKSIAPFSDIVLTLPYFITILVIIFTAKRSKAPAAAGLPYDKSMR</sequence>
<dbReference type="EMBL" id="LR215043">
    <property type="protein sequence ID" value="VEU78014.1"/>
    <property type="molecule type" value="Genomic_DNA"/>
</dbReference>
<feature type="transmembrane region" description="Helical" evidence="6">
    <location>
        <begin position="33"/>
        <end position="52"/>
    </location>
</feature>
<feature type="transmembrane region" description="Helical" evidence="6">
    <location>
        <begin position="6"/>
        <end position="26"/>
    </location>
</feature>
<dbReference type="PANTHER" id="PTHR43370:SF1">
    <property type="entry name" value="GUANOSINE ABC TRANSPORTER PERMEASE PROTEIN NUPQ"/>
    <property type="match status" value="1"/>
</dbReference>
<evidence type="ECO:0000256" key="6">
    <source>
        <dbReference type="SAM" id="Phobius"/>
    </source>
</evidence>
<feature type="transmembrane region" description="Helical" evidence="6">
    <location>
        <begin position="64"/>
        <end position="88"/>
    </location>
</feature>
<name>A0A449BA13_9BACT</name>
<dbReference type="AlphaFoldDB" id="A0A449BA13"/>
<comment type="subcellular location">
    <subcellularLocation>
        <location evidence="1">Cell membrane</location>
        <topology evidence="1">Multi-pass membrane protein</topology>
    </subcellularLocation>
</comment>
<dbReference type="PANTHER" id="PTHR43370">
    <property type="entry name" value="SUGAR ABC TRANSPORTER INTEGRAL MEMBRANE PROTEIN-RELATED"/>
    <property type="match status" value="1"/>
</dbReference>
<protein>
    <submittedName>
        <fullName evidence="7">ABC-type uncharacterized transport system, permease component</fullName>
    </submittedName>
</protein>
<evidence type="ECO:0000256" key="1">
    <source>
        <dbReference type="ARBA" id="ARBA00004651"/>
    </source>
</evidence>
<keyword evidence="8" id="KW-1185">Reference proteome</keyword>
<keyword evidence="5 6" id="KW-0472">Membrane</keyword>
<dbReference type="KEGG" id="mcob:NCTC10184_00233"/>
<dbReference type="InterPro" id="IPR001851">
    <property type="entry name" value="ABC_transp_permease"/>
</dbReference>
<keyword evidence="3 6" id="KW-0812">Transmembrane</keyword>
<feature type="transmembrane region" description="Helical" evidence="6">
    <location>
        <begin position="100"/>
        <end position="119"/>
    </location>
</feature>
<evidence type="ECO:0000256" key="2">
    <source>
        <dbReference type="ARBA" id="ARBA00022475"/>
    </source>
</evidence>
<dbReference type="Pfam" id="PF02653">
    <property type="entry name" value="BPD_transp_2"/>
    <property type="match status" value="1"/>
</dbReference>
<dbReference type="CDD" id="cd06580">
    <property type="entry name" value="TM_PBP1_transp_TpRbsC_like"/>
    <property type="match status" value="1"/>
</dbReference>
<evidence type="ECO:0000313" key="7">
    <source>
        <dbReference type="EMBL" id="VEU78014.1"/>
    </source>
</evidence>
<feature type="transmembrane region" description="Helical" evidence="6">
    <location>
        <begin position="149"/>
        <end position="169"/>
    </location>
</feature>
<evidence type="ECO:0000256" key="5">
    <source>
        <dbReference type="ARBA" id="ARBA00023136"/>
    </source>
</evidence>
<dbReference type="GO" id="GO:0005886">
    <property type="term" value="C:plasma membrane"/>
    <property type="evidence" value="ECO:0007669"/>
    <property type="project" value="UniProtKB-SubCell"/>
</dbReference>
<gene>
    <name evidence="7" type="ORF">NCTC10184_00233</name>
</gene>
<keyword evidence="4 6" id="KW-1133">Transmembrane helix</keyword>
<feature type="transmembrane region" description="Helical" evidence="6">
    <location>
        <begin position="274"/>
        <end position="295"/>
    </location>
</feature>
<organism evidence="7 8">
    <name type="scientific">Mycoplasmopsis columbinasalis</name>
    <dbReference type="NCBI Taxonomy" id="114880"/>
    <lineage>
        <taxon>Bacteria</taxon>
        <taxon>Bacillati</taxon>
        <taxon>Mycoplasmatota</taxon>
        <taxon>Mycoplasmoidales</taxon>
        <taxon>Metamycoplasmataceae</taxon>
        <taxon>Mycoplasmopsis</taxon>
    </lineage>
</organism>
<accession>A0A449BA13</accession>
<keyword evidence="2" id="KW-1003">Cell membrane</keyword>
<feature type="transmembrane region" description="Helical" evidence="6">
    <location>
        <begin position="248"/>
        <end position="268"/>
    </location>
</feature>
<reference evidence="7 8" key="1">
    <citation type="submission" date="2019-01" db="EMBL/GenBank/DDBJ databases">
        <authorList>
            <consortium name="Pathogen Informatics"/>
        </authorList>
    </citation>
    <scope>NUCLEOTIDE SEQUENCE [LARGE SCALE GENOMIC DNA]</scope>
    <source>
        <strain evidence="7 8">NCTC10184</strain>
    </source>
</reference>
<proteinExistence type="predicted"/>
<evidence type="ECO:0000313" key="8">
    <source>
        <dbReference type="Proteomes" id="UP000290876"/>
    </source>
</evidence>
<dbReference type="Proteomes" id="UP000290876">
    <property type="component" value="Chromosome"/>
</dbReference>
<evidence type="ECO:0000256" key="3">
    <source>
        <dbReference type="ARBA" id="ARBA00022692"/>
    </source>
</evidence>